<keyword evidence="5" id="KW-1185">Reference proteome</keyword>
<dbReference type="AlphaFoldDB" id="A0A2S5GCJ1"/>
<reference evidence="4 5" key="1">
    <citation type="submission" date="2018-02" db="EMBL/GenBank/DDBJ databases">
        <title>Jeotgalibacillus proteolyticum sp. nov. a protease producing bacterium isolated from ocean sediments of Laizhou Bay.</title>
        <authorList>
            <person name="Li Y."/>
        </authorList>
    </citation>
    <scope>NUCLEOTIDE SEQUENCE [LARGE SCALE GENOMIC DNA]</scope>
    <source>
        <strain evidence="4 5">22-7</strain>
    </source>
</reference>
<sequence length="175" mass="19789">MLVKQLSGEYAEEYRELRLKALKEHPDAYSSSYEEKCTAPLQETIDQLNSGSSYTFGAFKHKKLIGVVTLIPYYALKLRHKALIVAVYVNPMDRRGGAAGELMRTAIRQAYQLEHVEQILLTVAEGNAGAKGLYTSLGFKTYGVEKKALKIKENYINEEYMLLELKKNPISCSKF</sequence>
<dbReference type="RefSeq" id="WP_104057466.1">
    <property type="nucleotide sequence ID" value="NZ_PREZ01000003.1"/>
</dbReference>
<dbReference type="SUPFAM" id="SSF55729">
    <property type="entry name" value="Acyl-CoA N-acyltransferases (Nat)"/>
    <property type="match status" value="1"/>
</dbReference>
<dbReference type="Proteomes" id="UP000239047">
    <property type="component" value="Unassembled WGS sequence"/>
</dbReference>
<accession>A0A2S5GCJ1</accession>
<dbReference type="Gene3D" id="3.40.630.30">
    <property type="match status" value="1"/>
</dbReference>
<feature type="domain" description="N-acetyltransferase" evidence="3">
    <location>
        <begin position="1"/>
        <end position="166"/>
    </location>
</feature>
<dbReference type="PANTHER" id="PTHR43877">
    <property type="entry name" value="AMINOALKYLPHOSPHONATE N-ACETYLTRANSFERASE-RELATED-RELATED"/>
    <property type="match status" value="1"/>
</dbReference>
<dbReference type="GO" id="GO:0016747">
    <property type="term" value="F:acyltransferase activity, transferring groups other than amino-acyl groups"/>
    <property type="evidence" value="ECO:0007669"/>
    <property type="project" value="InterPro"/>
</dbReference>
<evidence type="ECO:0000313" key="5">
    <source>
        <dbReference type="Proteomes" id="UP000239047"/>
    </source>
</evidence>
<evidence type="ECO:0000256" key="1">
    <source>
        <dbReference type="ARBA" id="ARBA00022679"/>
    </source>
</evidence>
<comment type="caution">
    <text evidence="4">The sequence shown here is derived from an EMBL/GenBank/DDBJ whole genome shotgun (WGS) entry which is preliminary data.</text>
</comment>
<keyword evidence="1 4" id="KW-0808">Transferase</keyword>
<dbReference type="CDD" id="cd04301">
    <property type="entry name" value="NAT_SF"/>
    <property type="match status" value="1"/>
</dbReference>
<dbReference type="InterPro" id="IPR016181">
    <property type="entry name" value="Acyl_CoA_acyltransferase"/>
</dbReference>
<gene>
    <name evidence="4" type="ORF">C4B60_07935</name>
</gene>
<protein>
    <submittedName>
        <fullName evidence="4">GNAT family N-acetyltransferase</fullName>
    </submittedName>
</protein>
<evidence type="ECO:0000259" key="3">
    <source>
        <dbReference type="PROSITE" id="PS51186"/>
    </source>
</evidence>
<dbReference type="PROSITE" id="PS51186">
    <property type="entry name" value="GNAT"/>
    <property type="match status" value="1"/>
</dbReference>
<name>A0A2S5GCJ1_9BACL</name>
<keyword evidence="2" id="KW-0012">Acyltransferase</keyword>
<dbReference type="InterPro" id="IPR000182">
    <property type="entry name" value="GNAT_dom"/>
</dbReference>
<evidence type="ECO:0000256" key="2">
    <source>
        <dbReference type="ARBA" id="ARBA00023315"/>
    </source>
</evidence>
<proteinExistence type="predicted"/>
<evidence type="ECO:0000313" key="4">
    <source>
        <dbReference type="EMBL" id="PPA70716.1"/>
    </source>
</evidence>
<dbReference type="EMBL" id="PREZ01000003">
    <property type="protein sequence ID" value="PPA70716.1"/>
    <property type="molecule type" value="Genomic_DNA"/>
</dbReference>
<dbReference type="InterPro" id="IPR050832">
    <property type="entry name" value="Bact_Acetyltransf"/>
</dbReference>
<organism evidence="4 5">
    <name type="scientific">Jeotgalibacillus proteolyticus</name>
    <dbReference type="NCBI Taxonomy" id="2082395"/>
    <lineage>
        <taxon>Bacteria</taxon>
        <taxon>Bacillati</taxon>
        <taxon>Bacillota</taxon>
        <taxon>Bacilli</taxon>
        <taxon>Bacillales</taxon>
        <taxon>Caryophanaceae</taxon>
        <taxon>Jeotgalibacillus</taxon>
    </lineage>
</organism>
<dbReference type="OrthoDB" id="9799092at2"/>
<dbReference type="Pfam" id="PF00583">
    <property type="entry name" value="Acetyltransf_1"/>
    <property type="match status" value="1"/>
</dbReference>